<proteinExistence type="predicted"/>
<dbReference type="Proteomes" id="UP000015530">
    <property type="component" value="Unassembled WGS sequence"/>
</dbReference>
<name>T0KWN7_COLGC</name>
<sequence length="538" mass="59602">MSTAVTLRALAKQVSASISATDLAAGTFAIGGDIPIEQPQGEPSATSTGKKETKSEETKASSAPVILRWDNPEGHPGPHRVSFPVTSDEDTAAFEHLLKASEKATFGLNGRHEFDETYRKAQKLGANDFCTTFCPYETGIIDAVCQVLLPSFDTADTKRSLRAELYNMNSWLTLIDDTTRRLYLSLPLSLLIATLVRLSSMSIRLIYSGPSGKFKAHVDTPRSSYQIGSLVVCLPMKHEGGELAVRHNEITHSFDWAENSDKPSIQWAAFYSDCEHEVFEVKSGHRITLTYNLYATAGNGALAGQTSAFNPTMLPLYQEIKAMVTSTKFQAKSRLLGIYSTYAYPHTEEEHGLPFCLKGIDMVLYEIFKSLGLKVHLCAILENPMSQWNPKKLDDGEFSDGAADVDPANKTNESKKNSNKSGDSTETDSDEDKDGDYEPPRVVGVLSTQYCAEMIEYESEIKEMFESALDTKKLRFNPKNIVWLNKNNGESKLQVSYTAYGNEPSTEEIYSYFAMVVQAPKKANAEDNEAAQKRAREE</sequence>
<evidence type="ECO:0000313" key="4">
    <source>
        <dbReference type="Proteomes" id="UP000015530"/>
    </source>
</evidence>
<dbReference type="AlphaFoldDB" id="T0KWN7"/>
<feature type="compositionally biased region" description="Basic and acidic residues" evidence="1">
    <location>
        <begin position="49"/>
        <end position="59"/>
    </location>
</feature>
<dbReference type="InterPro" id="IPR005123">
    <property type="entry name" value="Oxoglu/Fe-dep_dioxygenase_dom"/>
</dbReference>
<dbReference type="PANTHER" id="PTHR33099:SF7">
    <property type="entry name" value="MYND-TYPE DOMAIN-CONTAINING PROTEIN"/>
    <property type="match status" value="1"/>
</dbReference>
<dbReference type="STRING" id="1237896.T0KWN7"/>
<dbReference type="OMA" id="RHNEITH"/>
<dbReference type="EMBL" id="AMYD01000718">
    <property type="protein sequence ID" value="EQB56539.1"/>
    <property type="molecule type" value="Genomic_DNA"/>
</dbReference>
<feature type="domain" description="Fe2OG dioxygenase" evidence="2">
    <location>
        <begin position="199"/>
        <end position="295"/>
    </location>
</feature>
<accession>T0KWN7</accession>
<comment type="caution">
    <text evidence="3">The sequence shown here is derived from an EMBL/GenBank/DDBJ whole genome shotgun (WGS) entry which is preliminary data.</text>
</comment>
<dbReference type="HOGENOM" id="CLU_019613_1_1_1"/>
<dbReference type="OrthoDB" id="27483at2759"/>
<dbReference type="PANTHER" id="PTHR33099">
    <property type="entry name" value="FE2OG DIOXYGENASE DOMAIN-CONTAINING PROTEIN"/>
    <property type="match status" value="1"/>
</dbReference>
<evidence type="ECO:0000313" key="3">
    <source>
        <dbReference type="EMBL" id="EQB56539.1"/>
    </source>
</evidence>
<dbReference type="Gene3D" id="2.60.120.620">
    <property type="entry name" value="q2cbj1_9rhob like domain"/>
    <property type="match status" value="1"/>
</dbReference>
<reference evidence="4" key="1">
    <citation type="journal article" date="2013" name="Mol. Plant Microbe Interact.">
        <title>Global aspects of pacC regulation of pathogenicity genes in Colletotrichum gloeosporioides as revealed by transcriptome analysis.</title>
        <authorList>
            <person name="Alkan N."/>
            <person name="Meng X."/>
            <person name="Friedlander G."/>
            <person name="Reuveni E."/>
            <person name="Sukno S."/>
            <person name="Sherman A."/>
            <person name="Thon M."/>
            <person name="Fluhr R."/>
            <person name="Prusky D."/>
        </authorList>
    </citation>
    <scope>NUCLEOTIDE SEQUENCE [LARGE SCALE GENOMIC DNA]</scope>
    <source>
        <strain evidence="4">Cg-14</strain>
    </source>
</reference>
<feature type="region of interest" description="Disordered" evidence="1">
    <location>
        <begin position="32"/>
        <end position="78"/>
    </location>
</feature>
<gene>
    <name evidence="3" type="ORF">CGLO_03445</name>
</gene>
<evidence type="ECO:0000256" key="1">
    <source>
        <dbReference type="SAM" id="MobiDB-lite"/>
    </source>
</evidence>
<feature type="compositionally biased region" description="Acidic residues" evidence="1">
    <location>
        <begin position="425"/>
        <end position="437"/>
    </location>
</feature>
<organism evidence="3 4">
    <name type="scientific">Colletotrichum gloeosporioides (strain Cg-14)</name>
    <name type="common">Anthracnose fungus</name>
    <name type="synonym">Glomerella cingulata</name>
    <dbReference type="NCBI Taxonomy" id="1237896"/>
    <lineage>
        <taxon>Eukaryota</taxon>
        <taxon>Fungi</taxon>
        <taxon>Dikarya</taxon>
        <taxon>Ascomycota</taxon>
        <taxon>Pezizomycotina</taxon>
        <taxon>Sordariomycetes</taxon>
        <taxon>Hypocreomycetidae</taxon>
        <taxon>Glomerellales</taxon>
        <taxon>Glomerellaceae</taxon>
        <taxon>Colletotrichum</taxon>
        <taxon>Colletotrichum gloeosporioides species complex</taxon>
    </lineage>
</organism>
<feature type="region of interest" description="Disordered" evidence="1">
    <location>
        <begin position="392"/>
        <end position="441"/>
    </location>
</feature>
<dbReference type="PROSITE" id="PS51471">
    <property type="entry name" value="FE2OG_OXY"/>
    <property type="match status" value="1"/>
</dbReference>
<evidence type="ECO:0000259" key="2">
    <source>
        <dbReference type="PROSITE" id="PS51471"/>
    </source>
</evidence>
<protein>
    <recommendedName>
        <fullName evidence="2">Fe2OG dioxygenase domain-containing protein</fullName>
    </recommendedName>
</protein>